<evidence type="ECO:0000313" key="17">
    <source>
        <dbReference type="EMBL" id="GBL82754.1"/>
    </source>
</evidence>
<dbReference type="EMBL" id="BGPR01000030">
    <property type="protein sequence ID" value="GBL82754.1"/>
    <property type="molecule type" value="Genomic_DNA"/>
</dbReference>
<keyword evidence="12" id="KW-0443">Lipid metabolism</keyword>
<evidence type="ECO:0000256" key="14">
    <source>
        <dbReference type="ARBA" id="ARBA00023157"/>
    </source>
</evidence>
<dbReference type="PANTHER" id="PTHR12253">
    <property type="entry name" value="RH14732P"/>
    <property type="match status" value="1"/>
</dbReference>
<evidence type="ECO:0000256" key="4">
    <source>
        <dbReference type="ARBA" id="ARBA00009659"/>
    </source>
</evidence>
<dbReference type="GO" id="GO:0005576">
    <property type="term" value="C:extracellular region"/>
    <property type="evidence" value="ECO:0007669"/>
    <property type="project" value="UniProtKB-SubCell"/>
</dbReference>
<dbReference type="InterPro" id="IPR036444">
    <property type="entry name" value="PLipase_A2_dom_sf"/>
</dbReference>
<dbReference type="GO" id="GO:0050482">
    <property type="term" value="P:arachidonate secretion"/>
    <property type="evidence" value="ECO:0007669"/>
    <property type="project" value="InterPro"/>
</dbReference>
<gene>
    <name evidence="17" type="primary">PLA2</name>
    <name evidence="17" type="ORF">AVEN_106300_1</name>
</gene>
<sequence length="312" mass="36289">MLTTESEVSHPNRGYQNRPLVHARRVSTLLFSASQSGMRPMFREEKEKSVHFAFVVYFYSMDTMSPLLFVILTTFCFIANVQSATPSIGTLGDKLVSIRRNELMSLLGRNVAGRSDFMPLESRQYKCQVLNALYQSARMKYPELPREILSPRMINMLDNCATRDFRLTDFFSQPFIFPGTKYCGQGNISENYHDLGIFNETDACCREHDYCDDIIRPGRTKHNLINPFGTTRLHCKCDQALRECFRRVGSVVSNTVGYIFFSLLQTQCFDFDHPATGCLLWRRGAVRLYCVKYELQEDQPKRWQWFDQEPYI</sequence>
<dbReference type="AlphaFoldDB" id="A0A4Y2AV31"/>
<dbReference type="GO" id="GO:0046872">
    <property type="term" value="F:metal ion binding"/>
    <property type="evidence" value="ECO:0007669"/>
    <property type="project" value="UniProtKB-KW"/>
</dbReference>
<dbReference type="EC" id="3.1.1.4" evidence="5"/>
<dbReference type="PROSITE" id="PS00118">
    <property type="entry name" value="PA2_HIS"/>
    <property type="match status" value="1"/>
</dbReference>
<protein>
    <recommendedName>
        <fullName evidence="6">Phospholipase A2</fullName>
        <ecNumber evidence="5">3.1.1.4</ecNumber>
    </recommendedName>
    <alternativeName>
        <fullName evidence="15">Phosphatidylcholine 2-acylhydrolase</fullName>
    </alternativeName>
</protein>
<feature type="domain" description="Phospholipase A2-like central" evidence="16">
    <location>
        <begin position="176"/>
        <end position="270"/>
    </location>
</feature>
<organism evidence="17 18">
    <name type="scientific">Araneus ventricosus</name>
    <name type="common">Orbweaver spider</name>
    <name type="synonym">Epeira ventricosa</name>
    <dbReference type="NCBI Taxonomy" id="182803"/>
    <lineage>
        <taxon>Eukaryota</taxon>
        <taxon>Metazoa</taxon>
        <taxon>Ecdysozoa</taxon>
        <taxon>Arthropoda</taxon>
        <taxon>Chelicerata</taxon>
        <taxon>Arachnida</taxon>
        <taxon>Araneae</taxon>
        <taxon>Araneomorphae</taxon>
        <taxon>Entelegynae</taxon>
        <taxon>Araneoidea</taxon>
        <taxon>Araneidae</taxon>
        <taxon>Araneus</taxon>
    </lineage>
</organism>
<keyword evidence="11" id="KW-0442">Lipid degradation</keyword>
<evidence type="ECO:0000256" key="1">
    <source>
        <dbReference type="ARBA" id="ARBA00001604"/>
    </source>
</evidence>
<evidence type="ECO:0000256" key="10">
    <source>
        <dbReference type="ARBA" id="ARBA00022837"/>
    </source>
</evidence>
<evidence type="ECO:0000256" key="11">
    <source>
        <dbReference type="ARBA" id="ARBA00022963"/>
    </source>
</evidence>
<evidence type="ECO:0000256" key="7">
    <source>
        <dbReference type="ARBA" id="ARBA00022525"/>
    </source>
</evidence>
<evidence type="ECO:0000259" key="16">
    <source>
        <dbReference type="Pfam" id="PF05826"/>
    </source>
</evidence>
<comment type="similarity">
    <text evidence="4">Belongs to the phospholipase A2 family. Group III subfamily.</text>
</comment>
<comment type="subcellular location">
    <subcellularLocation>
        <location evidence="3">Secreted</location>
    </subcellularLocation>
</comment>
<evidence type="ECO:0000256" key="6">
    <source>
        <dbReference type="ARBA" id="ARBA00021721"/>
    </source>
</evidence>
<dbReference type="InterPro" id="IPR033113">
    <property type="entry name" value="PLA2_histidine"/>
</dbReference>
<evidence type="ECO:0000256" key="5">
    <source>
        <dbReference type="ARBA" id="ARBA00013278"/>
    </source>
</evidence>
<evidence type="ECO:0000256" key="12">
    <source>
        <dbReference type="ARBA" id="ARBA00023098"/>
    </source>
</evidence>
<dbReference type="GO" id="GO:0006644">
    <property type="term" value="P:phospholipid metabolic process"/>
    <property type="evidence" value="ECO:0007669"/>
    <property type="project" value="InterPro"/>
</dbReference>
<dbReference type="OrthoDB" id="10059604at2759"/>
<evidence type="ECO:0000256" key="15">
    <source>
        <dbReference type="ARBA" id="ARBA00029903"/>
    </source>
</evidence>
<evidence type="ECO:0000256" key="2">
    <source>
        <dbReference type="ARBA" id="ARBA00001913"/>
    </source>
</evidence>
<evidence type="ECO:0000313" key="18">
    <source>
        <dbReference type="Proteomes" id="UP000499080"/>
    </source>
</evidence>
<dbReference type="Pfam" id="PF05826">
    <property type="entry name" value="Phospholip_A2_2"/>
    <property type="match status" value="1"/>
</dbReference>
<dbReference type="GO" id="GO:0016042">
    <property type="term" value="P:lipid catabolic process"/>
    <property type="evidence" value="ECO:0007669"/>
    <property type="project" value="UniProtKB-KW"/>
</dbReference>
<name>A0A4Y2AV31_ARAVE</name>
<keyword evidence="7" id="KW-0964">Secreted</keyword>
<evidence type="ECO:0000256" key="9">
    <source>
        <dbReference type="ARBA" id="ARBA00022801"/>
    </source>
</evidence>
<keyword evidence="18" id="KW-1185">Reference proteome</keyword>
<dbReference type="Gene3D" id="1.20.90.10">
    <property type="entry name" value="Phospholipase A2 domain"/>
    <property type="match status" value="1"/>
</dbReference>
<accession>A0A4Y2AV31</accession>
<evidence type="ECO:0000256" key="13">
    <source>
        <dbReference type="ARBA" id="ARBA00023145"/>
    </source>
</evidence>
<dbReference type="Proteomes" id="UP000499080">
    <property type="component" value="Unassembled WGS sequence"/>
</dbReference>
<dbReference type="SUPFAM" id="SSF48619">
    <property type="entry name" value="Phospholipase A2, PLA2"/>
    <property type="match status" value="1"/>
</dbReference>
<dbReference type="CDD" id="cd04704">
    <property type="entry name" value="PLA2_bee_venom_like"/>
    <property type="match status" value="1"/>
</dbReference>
<keyword evidence="14" id="KW-1015">Disulfide bond</keyword>
<dbReference type="InterPro" id="IPR016090">
    <property type="entry name" value="PLA2-like_dom"/>
</dbReference>
<evidence type="ECO:0000256" key="8">
    <source>
        <dbReference type="ARBA" id="ARBA00022723"/>
    </source>
</evidence>
<reference evidence="17 18" key="1">
    <citation type="journal article" date="2019" name="Sci. Rep.">
        <title>Orb-weaving spider Araneus ventricosus genome elucidates the spidroin gene catalogue.</title>
        <authorList>
            <person name="Kono N."/>
            <person name="Nakamura H."/>
            <person name="Ohtoshi R."/>
            <person name="Moran D.A.P."/>
            <person name="Shinohara A."/>
            <person name="Yoshida Y."/>
            <person name="Fujiwara M."/>
            <person name="Mori M."/>
            <person name="Tomita M."/>
            <person name="Arakawa K."/>
        </authorList>
    </citation>
    <scope>NUCLEOTIDE SEQUENCE [LARGE SCALE GENOMIC DNA]</scope>
</reference>
<comment type="cofactor">
    <cofactor evidence="2">
        <name>Ca(2+)</name>
        <dbReference type="ChEBI" id="CHEBI:29108"/>
    </cofactor>
</comment>
<keyword evidence="10" id="KW-0106">Calcium</keyword>
<comment type="caution">
    <text evidence="17">The sequence shown here is derived from an EMBL/GenBank/DDBJ whole genome shotgun (WGS) entry which is preliminary data.</text>
</comment>
<proteinExistence type="inferred from homology"/>
<keyword evidence="9" id="KW-0378">Hydrolase</keyword>
<comment type="catalytic activity">
    <reaction evidence="1">
        <text>a 1,2-diacyl-sn-glycero-3-phosphocholine + H2O = a 1-acyl-sn-glycero-3-phosphocholine + a fatty acid + H(+)</text>
        <dbReference type="Rhea" id="RHEA:15801"/>
        <dbReference type="ChEBI" id="CHEBI:15377"/>
        <dbReference type="ChEBI" id="CHEBI:15378"/>
        <dbReference type="ChEBI" id="CHEBI:28868"/>
        <dbReference type="ChEBI" id="CHEBI:57643"/>
        <dbReference type="ChEBI" id="CHEBI:58168"/>
        <dbReference type="EC" id="3.1.1.4"/>
    </reaction>
</comment>
<dbReference type="GO" id="GO:0004623">
    <property type="term" value="F:phospholipase A2 activity"/>
    <property type="evidence" value="ECO:0007669"/>
    <property type="project" value="UniProtKB-EC"/>
</dbReference>
<keyword evidence="13" id="KW-0865">Zymogen</keyword>
<dbReference type="FunFam" id="1.20.90.10:FF:000002">
    <property type="entry name" value="Phospholipase A2 group III"/>
    <property type="match status" value="1"/>
</dbReference>
<keyword evidence="8" id="KW-0479">Metal-binding</keyword>
<evidence type="ECO:0000256" key="3">
    <source>
        <dbReference type="ARBA" id="ARBA00004613"/>
    </source>
</evidence>